<dbReference type="OrthoDB" id="407355at2759"/>
<keyword evidence="6" id="KW-0496">Mitochondrion</keyword>
<dbReference type="PANTHER" id="PTHR20982">
    <property type="entry name" value="RIBOSOME RECYCLING FACTOR"/>
    <property type="match status" value="1"/>
</dbReference>
<dbReference type="GeneID" id="417110"/>
<reference evidence="10" key="3">
    <citation type="submission" date="2025-09" db="UniProtKB">
        <authorList>
            <consortium name="Ensembl"/>
        </authorList>
    </citation>
    <scope>IDENTIFICATION</scope>
    <source>
        <strain evidence="10">broiler</strain>
    </source>
</reference>
<keyword evidence="5" id="KW-0809">Transit peptide</keyword>
<evidence type="ECO:0000256" key="8">
    <source>
        <dbReference type="SAM" id="SignalP"/>
    </source>
</evidence>
<dbReference type="RefSeq" id="XP_004946058.1">
    <property type="nucleotide sequence ID" value="XM_004946001.2"/>
</dbReference>
<evidence type="ECO:0007829" key="12">
    <source>
        <dbReference type="PeptideAtlas" id="A0A8V1AIE0"/>
    </source>
</evidence>
<proteinExistence type="evidence at protein level"/>
<dbReference type="Ensembl" id="ENSGALT00010068721.1">
    <property type="protein sequence ID" value="ENSGALP00010042225.1"/>
    <property type="gene ID" value="ENSGALG00010028366.1"/>
</dbReference>
<evidence type="ECO:0000313" key="11">
    <source>
        <dbReference type="Proteomes" id="UP000000539"/>
    </source>
</evidence>
<dbReference type="Proteomes" id="UP000000539">
    <property type="component" value="Chromosome 17"/>
</dbReference>
<dbReference type="SUPFAM" id="SSF55194">
    <property type="entry name" value="Ribosome recycling factor, RRF"/>
    <property type="match status" value="1"/>
</dbReference>
<evidence type="ECO:0000256" key="6">
    <source>
        <dbReference type="ARBA" id="ARBA00023128"/>
    </source>
</evidence>
<dbReference type="InterPro" id="IPR023584">
    <property type="entry name" value="Ribosome_recyc_fac_dom"/>
</dbReference>
<dbReference type="SMR" id="A0A8V1AIE0"/>
<dbReference type="PANTHER" id="PTHR20982:SF3">
    <property type="entry name" value="MITOCHONDRIAL RIBOSOME RECYCLING FACTOR PSEUDO 1"/>
    <property type="match status" value="1"/>
</dbReference>
<evidence type="ECO:0000256" key="1">
    <source>
        <dbReference type="ARBA" id="ARBA00004173"/>
    </source>
</evidence>
<evidence type="ECO:0000256" key="5">
    <source>
        <dbReference type="ARBA" id="ARBA00022946"/>
    </source>
</evidence>
<dbReference type="InterPro" id="IPR002661">
    <property type="entry name" value="Ribosome_recyc_fac"/>
</dbReference>
<dbReference type="GO" id="GO:0005739">
    <property type="term" value="C:mitochondrion"/>
    <property type="evidence" value="ECO:0007669"/>
    <property type="project" value="UniProtKB-SubCell"/>
</dbReference>
<gene>
    <name evidence="10" type="primary">MRRF</name>
</gene>
<dbReference type="GeneTree" id="ENSGT00390000005084"/>
<dbReference type="CTD" id="92399"/>
<dbReference type="Gene3D" id="3.30.1360.40">
    <property type="match status" value="1"/>
</dbReference>
<keyword evidence="8" id="KW-0732">Signal</keyword>
<dbReference type="InterPro" id="IPR036191">
    <property type="entry name" value="RRF_sf"/>
</dbReference>
<feature type="domain" description="Ribosome recycling factor" evidence="9">
    <location>
        <begin position="96"/>
        <end position="181"/>
    </location>
</feature>
<reference evidence="10" key="1">
    <citation type="submission" date="2020-11" db="EMBL/GenBank/DDBJ databases">
        <title>Gallus gallus (Chicken) genome, bGalGal1, GRCg7b, maternal haplotype autosomes + Z &amp; W.</title>
        <authorList>
            <person name="Warren W."/>
            <person name="Formenti G."/>
            <person name="Fedrigo O."/>
            <person name="Haase B."/>
            <person name="Mountcastle J."/>
            <person name="Balacco J."/>
            <person name="Tracey A."/>
            <person name="Schneider V."/>
            <person name="Okimoto R."/>
            <person name="Cheng H."/>
            <person name="Hawken R."/>
            <person name="Howe K."/>
            <person name="Jarvis E.D."/>
        </authorList>
    </citation>
    <scope>NUCLEOTIDE SEQUENCE [LARGE SCALE GENOMIC DNA]</scope>
    <source>
        <strain evidence="10">Broiler</strain>
    </source>
</reference>
<evidence type="ECO:0000313" key="10">
    <source>
        <dbReference type="Ensembl" id="ENSGALP00010042225.1"/>
    </source>
</evidence>
<dbReference type="GO" id="GO:0006412">
    <property type="term" value="P:translation"/>
    <property type="evidence" value="ECO:0007669"/>
    <property type="project" value="UniProtKB-KW"/>
</dbReference>
<reference evidence="10" key="2">
    <citation type="submission" date="2025-08" db="UniProtKB">
        <authorList>
            <consortium name="Ensembl"/>
        </authorList>
    </citation>
    <scope>IDENTIFICATION</scope>
    <source>
        <strain evidence="10">broiler</strain>
    </source>
</reference>
<evidence type="ECO:0000256" key="2">
    <source>
        <dbReference type="ARBA" id="ARBA00005912"/>
    </source>
</evidence>
<sequence length="266" mass="28927">MAMALRCFRHLHSLLHCSSLAVVRQLPQPPARCTPLLLDGCRHCAHPLLLARPLATKKAKGKGQTQAKVNISAALVEDIINLEETNTDMQAVVEALKEDFNRNLNVRTSQGALDHIIVTTKDGKFPLNQLGQISQKSPQLIVVNMTSFPESTAAAMKAIRESGMNLNPEVDGTLIRVPVPKSKADLPFPREICLMSCHSSAAELLLLSVPFPWQLAPRSPTSNSFAVCTTCPAGLPLMGSSPVGQQNCSGFRPLQTRRTVSIFKTF</sequence>
<dbReference type="AlphaFoldDB" id="A0A8V1AIE0"/>
<comment type="similarity">
    <text evidence="2">Belongs to the RRF family.</text>
</comment>
<evidence type="ECO:0000256" key="7">
    <source>
        <dbReference type="ARBA" id="ARBA00033107"/>
    </source>
</evidence>
<evidence type="ECO:0000259" key="9">
    <source>
        <dbReference type="Pfam" id="PF01765"/>
    </source>
</evidence>
<dbReference type="Pfam" id="PF01765">
    <property type="entry name" value="RRF"/>
    <property type="match status" value="1"/>
</dbReference>
<comment type="subcellular location">
    <subcellularLocation>
        <location evidence="1">Mitochondrion</location>
    </subcellularLocation>
</comment>
<protein>
    <recommendedName>
        <fullName evidence="3">Ribosome-recycling factor, mitochondrial</fullName>
    </recommendedName>
    <alternativeName>
        <fullName evidence="7">Ribosome-releasing factor, mitochondrial</fullName>
    </alternativeName>
</protein>
<keyword evidence="11" id="KW-1185">Reference proteome</keyword>
<name>A0A8V1AIE0_CHICK</name>
<feature type="chain" id="PRO_5036445619" description="Ribosome-recycling factor, mitochondrial" evidence="8">
    <location>
        <begin position="26"/>
        <end position="266"/>
    </location>
</feature>
<evidence type="ECO:0000256" key="4">
    <source>
        <dbReference type="ARBA" id="ARBA00022917"/>
    </source>
</evidence>
<organism evidence="10 11">
    <name type="scientific">Gallus gallus</name>
    <name type="common">Chicken</name>
    <dbReference type="NCBI Taxonomy" id="9031"/>
    <lineage>
        <taxon>Eukaryota</taxon>
        <taxon>Metazoa</taxon>
        <taxon>Chordata</taxon>
        <taxon>Craniata</taxon>
        <taxon>Vertebrata</taxon>
        <taxon>Euteleostomi</taxon>
        <taxon>Archelosauria</taxon>
        <taxon>Archosauria</taxon>
        <taxon>Dinosauria</taxon>
        <taxon>Saurischia</taxon>
        <taxon>Theropoda</taxon>
        <taxon>Coelurosauria</taxon>
        <taxon>Aves</taxon>
        <taxon>Neognathae</taxon>
        <taxon>Galloanserae</taxon>
        <taxon>Galliformes</taxon>
        <taxon>Phasianidae</taxon>
        <taxon>Phasianinae</taxon>
        <taxon>Gallus</taxon>
    </lineage>
</organism>
<accession>A0A8V1AIE0</accession>
<feature type="signal peptide" evidence="8">
    <location>
        <begin position="1"/>
        <end position="25"/>
    </location>
</feature>
<keyword evidence="12" id="KW-1267">Proteomics identification</keyword>
<keyword evidence="4" id="KW-0648">Protein biosynthesis</keyword>
<evidence type="ECO:0000256" key="3">
    <source>
        <dbReference type="ARBA" id="ARBA00020581"/>
    </source>
</evidence>
<dbReference type="FunFam" id="3.30.1360.40:FF:000007">
    <property type="entry name" value="ribosome-recycling factor, mitochondrial isoform X1"/>
    <property type="match status" value="1"/>
</dbReference>